<dbReference type="AlphaFoldDB" id="A0A8T0GW79"/>
<evidence type="ECO:0000313" key="2">
    <source>
        <dbReference type="EMBL" id="KAG0564011.1"/>
    </source>
</evidence>
<feature type="signal peptide" evidence="1">
    <location>
        <begin position="1"/>
        <end position="19"/>
    </location>
</feature>
<keyword evidence="1" id="KW-0732">Signal</keyword>
<gene>
    <name evidence="2" type="ORF">KC19_8G076000</name>
</gene>
<name>A0A8T0GW79_CERPU</name>
<dbReference type="Proteomes" id="UP000822688">
    <property type="component" value="Chromosome 8"/>
</dbReference>
<evidence type="ECO:0000313" key="3">
    <source>
        <dbReference type="Proteomes" id="UP000822688"/>
    </source>
</evidence>
<dbReference type="EMBL" id="CM026429">
    <property type="protein sequence ID" value="KAG0564011.1"/>
    <property type="molecule type" value="Genomic_DNA"/>
</dbReference>
<feature type="chain" id="PRO_5035900356" evidence="1">
    <location>
        <begin position="20"/>
        <end position="54"/>
    </location>
</feature>
<keyword evidence="3" id="KW-1185">Reference proteome</keyword>
<proteinExistence type="predicted"/>
<reference evidence="2" key="1">
    <citation type="submission" date="2020-06" db="EMBL/GenBank/DDBJ databases">
        <title>WGS assembly of Ceratodon purpureus strain R40.</title>
        <authorList>
            <person name="Carey S.B."/>
            <person name="Jenkins J."/>
            <person name="Shu S."/>
            <person name="Lovell J.T."/>
            <person name="Sreedasyam A."/>
            <person name="Maumus F."/>
            <person name="Tiley G.P."/>
            <person name="Fernandez-Pozo N."/>
            <person name="Barry K."/>
            <person name="Chen C."/>
            <person name="Wang M."/>
            <person name="Lipzen A."/>
            <person name="Daum C."/>
            <person name="Saski C.A."/>
            <person name="Payton A.C."/>
            <person name="Mcbreen J.C."/>
            <person name="Conrad R.E."/>
            <person name="Kollar L.M."/>
            <person name="Olsson S."/>
            <person name="Huttunen S."/>
            <person name="Landis J.B."/>
            <person name="Wickett N.J."/>
            <person name="Johnson M.G."/>
            <person name="Rensing S.A."/>
            <person name="Grimwood J."/>
            <person name="Schmutz J."/>
            <person name="Mcdaniel S.F."/>
        </authorList>
    </citation>
    <scope>NUCLEOTIDE SEQUENCE</scope>
    <source>
        <strain evidence="2">R40</strain>
    </source>
</reference>
<protein>
    <submittedName>
        <fullName evidence="2">Uncharacterized protein</fullName>
    </submittedName>
</protein>
<organism evidence="2 3">
    <name type="scientific">Ceratodon purpureus</name>
    <name type="common">Fire moss</name>
    <name type="synonym">Dicranum purpureum</name>
    <dbReference type="NCBI Taxonomy" id="3225"/>
    <lineage>
        <taxon>Eukaryota</taxon>
        <taxon>Viridiplantae</taxon>
        <taxon>Streptophyta</taxon>
        <taxon>Embryophyta</taxon>
        <taxon>Bryophyta</taxon>
        <taxon>Bryophytina</taxon>
        <taxon>Bryopsida</taxon>
        <taxon>Dicranidae</taxon>
        <taxon>Pseudoditrichales</taxon>
        <taxon>Ditrichaceae</taxon>
        <taxon>Ceratodon</taxon>
    </lineage>
</organism>
<accession>A0A8T0GW79</accession>
<evidence type="ECO:0000256" key="1">
    <source>
        <dbReference type="SAM" id="SignalP"/>
    </source>
</evidence>
<comment type="caution">
    <text evidence="2">The sequence shown here is derived from an EMBL/GenBank/DDBJ whole genome shotgun (WGS) entry which is preliminary data.</text>
</comment>
<sequence length="54" mass="5695">MFGFGRCLVLAFRTGVGFSCFSRGDGDGDGCWGWEEVEAVRVIAFRVSGSGVSG</sequence>